<dbReference type="EMBL" id="CM023483">
    <property type="protein sequence ID" value="KAH6936192.1"/>
    <property type="molecule type" value="Genomic_DNA"/>
</dbReference>
<gene>
    <name evidence="1" type="ORF">HPB50_014913</name>
</gene>
<comment type="caution">
    <text evidence="1">The sequence shown here is derived from an EMBL/GenBank/DDBJ whole genome shotgun (WGS) entry which is preliminary data.</text>
</comment>
<organism evidence="1 2">
    <name type="scientific">Hyalomma asiaticum</name>
    <name type="common">Tick</name>
    <dbReference type="NCBI Taxonomy" id="266040"/>
    <lineage>
        <taxon>Eukaryota</taxon>
        <taxon>Metazoa</taxon>
        <taxon>Ecdysozoa</taxon>
        <taxon>Arthropoda</taxon>
        <taxon>Chelicerata</taxon>
        <taxon>Arachnida</taxon>
        <taxon>Acari</taxon>
        <taxon>Parasitiformes</taxon>
        <taxon>Ixodida</taxon>
        <taxon>Ixodoidea</taxon>
        <taxon>Ixodidae</taxon>
        <taxon>Hyalomminae</taxon>
        <taxon>Hyalomma</taxon>
    </lineage>
</organism>
<reference evidence="1" key="1">
    <citation type="submission" date="2020-05" db="EMBL/GenBank/DDBJ databases">
        <title>Large-scale comparative analyses of tick genomes elucidate their genetic diversity and vector capacities.</title>
        <authorList>
            <person name="Jia N."/>
            <person name="Wang J."/>
            <person name="Shi W."/>
            <person name="Du L."/>
            <person name="Sun Y."/>
            <person name="Zhan W."/>
            <person name="Jiang J."/>
            <person name="Wang Q."/>
            <person name="Zhang B."/>
            <person name="Ji P."/>
            <person name="Sakyi L.B."/>
            <person name="Cui X."/>
            <person name="Yuan T."/>
            <person name="Jiang B."/>
            <person name="Yang W."/>
            <person name="Lam T.T.-Y."/>
            <person name="Chang Q."/>
            <person name="Ding S."/>
            <person name="Wang X."/>
            <person name="Zhu J."/>
            <person name="Ruan X."/>
            <person name="Zhao L."/>
            <person name="Wei J."/>
            <person name="Que T."/>
            <person name="Du C."/>
            <person name="Cheng J."/>
            <person name="Dai P."/>
            <person name="Han X."/>
            <person name="Huang E."/>
            <person name="Gao Y."/>
            <person name="Liu J."/>
            <person name="Shao H."/>
            <person name="Ye R."/>
            <person name="Li L."/>
            <person name="Wei W."/>
            <person name="Wang X."/>
            <person name="Wang C."/>
            <person name="Yang T."/>
            <person name="Huo Q."/>
            <person name="Li W."/>
            <person name="Guo W."/>
            <person name="Chen H."/>
            <person name="Zhou L."/>
            <person name="Ni X."/>
            <person name="Tian J."/>
            <person name="Zhou Y."/>
            <person name="Sheng Y."/>
            <person name="Liu T."/>
            <person name="Pan Y."/>
            <person name="Xia L."/>
            <person name="Li J."/>
            <person name="Zhao F."/>
            <person name="Cao W."/>
        </authorList>
    </citation>
    <scope>NUCLEOTIDE SEQUENCE</scope>
    <source>
        <strain evidence="1">Hyas-2018</strain>
    </source>
</reference>
<keyword evidence="2" id="KW-1185">Reference proteome</keyword>
<proteinExistence type="predicted"/>
<evidence type="ECO:0000313" key="1">
    <source>
        <dbReference type="EMBL" id="KAH6936192.1"/>
    </source>
</evidence>
<evidence type="ECO:0000313" key="2">
    <source>
        <dbReference type="Proteomes" id="UP000821845"/>
    </source>
</evidence>
<accession>A0ACB7SQ78</accession>
<sequence>MIEKQLLELVASVKSRFLSYIIDNTAVRAGCILLRLPPYHCEFNPIELVWAKVKNGIAADNRDFKLSVVDAILREKIKQSDDKDCVLDCPSRTNCVAQTCCGPRGKEGVNTPDVPAPADGTVLRTNDVVRVPARKAFQNYCELINEISKLRPEIRRIYASLILPRTTNRRQRYSNAAFIRCFNEEAWYFNELVKKFCAHSRLVYFLDHGFEWLPSHRVLAADGVHPNFEGVSLMACHIRCLCYKTFSGTSRVWSDCAPSSPFQQRTREPPEINKPSMSTPPIGQTVNCSPSESASPPLQRKTQRSYTNNASKNRPECSATLAAPLDCSPSALCTTDASPKVRRYELRSTYAQAVQAAPAK</sequence>
<name>A0ACB7SQ78_HYAAI</name>
<protein>
    <submittedName>
        <fullName evidence="1">Uncharacterized protein</fullName>
    </submittedName>
</protein>
<dbReference type="Proteomes" id="UP000821845">
    <property type="component" value="Chromosome 3"/>
</dbReference>